<comment type="similarity">
    <text evidence="1 3">Belongs to the short-chain dehydrogenases/reductases (SDR) family.</text>
</comment>
<evidence type="ECO:0000256" key="1">
    <source>
        <dbReference type="ARBA" id="ARBA00006484"/>
    </source>
</evidence>
<dbReference type="PANTHER" id="PTHR42760:SF133">
    <property type="entry name" value="3-OXOACYL-[ACYL-CARRIER-PROTEIN] REDUCTASE"/>
    <property type="match status" value="1"/>
</dbReference>
<feature type="domain" description="Ketoreductase" evidence="4">
    <location>
        <begin position="7"/>
        <end position="184"/>
    </location>
</feature>
<accession>A0AAV9XFM5</accession>
<dbReference type="SMART" id="SM00822">
    <property type="entry name" value="PKS_KR"/>
    <property type="match status" value="1"/>
</dbReference>
<dbReference type="FunFam" id="3.40.50.720:FF:000173">
    <property type="entry name" value="3-oxoacyl-[acyl-carrier protein] reductase"/>
    <property type="match status" value="1"/>
</dbReference>
<proteinExistence type="inferred from homology"/>
<dbReference type="PRINTS" id="PR00080">
    <property type="entry name" value="SDRFAMILY"/>
</dbReference>
<keyword evidence="6" id="KW-1185">Reference proteome</keyword>
<dbReference type="GO" id="GO:0006633">
    <property type="term" value="P:fatty acid biosynthetic process"/>
    <property type="evidence" value="ECO:0007669"/>
    <property type="project" value="TreeGrafter"/>
</dbReference>
<dbReference type="PRINTS" id="PR00081">
    <property type="entry name" value="GDHRDH"/>
</dbReference>
<dbReference type="Gene3D" id="3.40.50.720">
    <property type="entry name" value="NAD(P)-binding Rossmann-like Domain"/>
    <property type="match status" value="1"/>
</dbReference>
<dbReference type="GO" id="GO:0048038">
    <property type="term" value="F:quinone binding"/>
    <property type="evidence" value="ECO:0007669"/>
    <property type="project" value="TreeGrafter"/>
</dbReference>
<dbReference type="SUPFAM" id="SSF51735">
    <property type="entry name" value="NAD(P)-binding Rossmann-fold domains"/>
    <property type="match status" value="1"/>
</dbReference>
<dbReference type="Pfam" id="PF00106">
    <property type="entry name" value="adh_short"/>
    <property type="match status" value="1"/>
</dbReference>
<dbReference type="InterPro" id="IPR036291">
    <property type="entry name" value="NAD(P)-bd_dom_sf"/>
</dbReference>
<dbReference type="Proteomes" id="UP001365542">
    <property type="component" value="Unassembled WGS sequence"/>
</dbReference>
<sequence>MLNLLGRCCLITGGSRGIGLAIATRFAQAGATCTLVARDEAQLRNAVSSLPAPNQQQEHDFLVGDVGDESFWELSVKTKPDIRILVNSAGQPQNSLLRKTTPEAIDHLVRVNLLGAIYGTKFYASEMSRRKEGCIINISSVLADTGGAGSAIYAASKAGLQGFTKSMVAEVSRFNIRINNILPGYIETDMTAAMDSTARSMVLSKIPLERFGTVEDIANAAHYLVTSRYVTGTNLVVDGGYSAS</sequence>
<dbReference type="EMBL" id="JAVHJO010000006">
    <property type="protein sequence ID" value="KAK6539782.1"/>
    <property type="molecule type" value="Genomic_DNA"/>
</dbReference>
<dbReference type="PANTHER" id="PTHR42760">
    <property type="entry name" value="SHORT-CHAIN DEHYDROGENASES/REDUCTASES FAMILY MEMBER"/>
    <property type="match status" value="1"/>
</dbReference>
<keyword evidence="2" id="KW-0560">Oxidoreductase</keyword>
<evidence type="ECO:0000256" key="2">
    <source>
        <dbReference type="ARBA" id="ARBA00023002"/>
    </source>
</evidence>
<dbReference type="InterPro" id="IPR002347">
    <property type="entry name" value="SDR_fam"/>
</dbReference>
<evidence type="ECO:0000313" key="5">
    <source>
        <dbReference type="EMBL" id="KAK6539782.1"/>
    </source>
</evidence>
<evidence type="ECO:0000256" key="3">
    <source>
        <dbReference type="RuleBase" id="RU000363"/>
    </source>
</evidence>
<organism evidence="5 6">
    <name type="scientific">Orbilia ellipsospora</name>
    <dbReference type="NCBI Taxonomy" id="2528407"/>
    <lineage>
        <taxon>Eukaryota</taxon>
        <taxon>Fungi</taxon>
        <taxon>Dikarya</taxon>
        <taxon>Ascomycota</taxon>
        <taxon>Pezizomycotina</taxon>
        <taxon>Orbiliomycetes</taxon>
        <taxon>Orbiliales</taxon>
        <taxon>Orbiliaceae</taxon>
        <taxon>Orbilia</taxon>
    </lineage>
</organism>
<reference evidence="5 6" key="1">
    <citation type="submission" date="2019-10" db="EMBL/GenBank/DDBJ databases">
        <authorList>
            <person name="Palmer J.M."/>
        </authorList>
    </citation>
    <scope>NUCLEOTIDE SEQUENCE [LARGE SCALE GENOMIC DNA]</scope>
    <source>
        <strain evidence="5 6">TWF694</strain>
    </source>
</reference>
<dbReference type="InterPro" id="IPR057326">
    <property type="entry name" value="KR_dom"/>
</dbReference>
<gene>
    <name evidence="5" type="ORF">TWF694_009974</name>
</gene>
<name>A0AAV9XFM5_9PEZI</name>
<comment type="caution">
    <text evidence="5">The sequence shown here is derived from an EMBL/GenBank/DDBJ whole genome shotgun (WGS) entry which is preliminary data.</text>
</comment>
<dbReference type="GO" id="GO:0016616">
    <property type="term" value="F:oxidoreductase activity, acting on the CH-OH group of donors, NAD or NADP as acceptor"/>
    <property type="evidence" value="ECO:0007669"/>
    <property type="project" value="TreeGrafter"/>
</dbReference>
<protein>
    <recommendedName>
        <fullName evidence="4">Ketoreductase domain-containing protein</fullName>
    </recommendedName>
</protein>
<dbReference type="AlphaFoldDB" id="A0AAV9XFM5"/>
<evidence type="ECO:0000259" key="4">
    <source>
        <dbReference type="SMART" id="SM00822"/>
    </source>
</evidence>
<evidence type="ECO:0000313" key="6">
    <source>
        <dbReference type="Proteomes" id="UP001365542"/>
    </source>
</evidence>